<dbReference type="InterPro" id="IPR051556">
    <property type="entry name" value="N-term/lysine_N-AcTrnsfr"/>
</dbReference>
<dbReference type="SUPFAM" id="SSF55729">
    <property type="entry name" value="Acyl-CoA N-acyltransferases (Nat)"/>
    <property type="match status" value="1"/>
</dbReference>
<dbReference type="Proteomes" id="UP001412067">
    <property type="component" value="Unassembled WGS sequence"/>
</dbReference>
<protein>
    <recommendedName>
        <fullName evidence="5">N-acetyltransferase domain-containing protein</fullName>
    </recommendedName>
</protein>
<evidence type="ECO:0000256" key="1">
    <source>
        <dbReference type="ARBA" id="ARBA00022679"/>
    </source>
</evidence>
<gene>
    <name evidence="3" type="ORF">KSP40_PGU012936</name>
</gene>
<evidence type="ECO:0000313" key="3">
    <source>
        <dbReference type="EMBL" id="KAK8945958.1"/>
    </source>
</evidence>
<name>A0ABR2LNQ8_9ASPA</name>
<sequence length="170" mass="18392">MLSARDTPLPTQMFLQAAKPQETQVIVDGSRETNRQSHDRCPHFRHADLRCYYSDICVGAVACRLEKKDGGAIRVYIMTLGVLAPYRGLGIGGIFGDRCFGSEKLKLSVSSGGFRESLPLSATPRSRLLGGIQVPPSSPLPPPLSTHAIIIIFPSVSLQIFSQGKPNCSP</sequence>
<comment type="caution">
    <text evidence="3">The sequence shown here is derived from an EMBL/GenBank/DDBJ whole genome shotgun (WGS) entry which is preliminary data.</text>
</comment>
<keyword evidence="2" id="KW-0012">Acyltransferase</keyword>
<dbReference type="PANTHER" id="PTHR42919:SF8">
    <property type="entry name" value="N-ALPHA-ACETYLTRANSFERASE 50"/>
    <property type="match status" value="1"/>
</dbReference>
<evidence type="ECO:0008006" key="5">
    <source>
        <dbReference type="Google" id="ProtNLM"/>
    </source>
</evidence>
<keyword evidence="4" id="KW-1185">Reference proteome</keyword>
<accession>A0ABR2LNQ8</accession>
<reference evidence="3 4" key="1">
    <citation type="journal article" date="2022" name="Nat. Plants">
        <title>Genomes of leafy and leafless Platanthera orchids illuminate the evolution of mycoheterotrophy.</title>
        <authorList>
            <person name="Li M.H."/>
            <person name="Liu K.W."/>
            <person name="Li Z."/>
            <person name="Lu H.C."/>
            <person name="Ye Q.L."/>
            <person name="Zhang D."/>
            <person name="Wang J.Y."/>
            <person name="Li Y.F."/>
            <person name="Zhong Z.M."/>
            <person name="Liu X."/>
            <person name="Yu X."/>
            <person name="Liu D.K."/>
            <person name="Tu X.D."/>
            <person name="Liu B."/>
            <person name="Hao Y."/>
            <person name="Liao X.Y."/>
            <person name="Jiang Y.T."/>
            <person name="Sun W.H."/>
            <person name="Chen J."/>
            <person name="Chen Y.Q."/>
            <person name="Ai Y."/>
            <person name="Zhai J.W."/>
            <person name="Wu S.S."/>
            <person name="Zhou Z."/>
            <person name="Hsiao Y.Y."/>
            <person name="Wu W.L."/>
            <person name="Chen Y.Y."/>
            <person name="Lin Y.F."/>
            <person name="Hsu J.L."/>
            <person name="Li C.Y."/>
            <person name="Wang Z.W."/>
            <person name="Zhao X."/>
            <person name="Zhong W.Y."/>
            <person name="Ma X.K."/>
            <person name="Ma L."/>
            <person name="Huang J."/>
            <person name="Chen G.Z."/>
            <person name="Huang M.Z."/>
            <person name="Huang L."/>
            <person name="Peng D.H."/>
            <person name="Luo Y.B."/>
            <person name="Zou S.Q."/>
            <person name="Chen S.P."/>
            <person name="Lan S."/>
            <person name="Tsai W.C."/>
            <person name="Van de Peer Y."/>
            <person name="Liu Z.J."/>
        </authorList>
    </citation>
    <scope>NUCLEOTIDE SEQUENCE [LARGE SCALE GENOMIC DNA]</scope>
    <source>
        <strain evidence="3">Lor288</strain>
    </source>
</reference>
<evidence type="ECO:0000313" key="4">
    <source>
        <dbReference type="Proteomes" id="UP001412067"/>
    </source>
</evidence>
<organism evidence="3 4">
    <name type="scientific">Platanthera guangdongensis</name>
    <dbReference type="NCBI Taxonomy" id="2320717"/>
    <lineage>
        <taxon>Eukaryota</taxon>
        <taxon>Viridiplantae</taxon>
        <taxon>Streptophyta</taxon>
        <taxon>Embryophyta</taxon>
        <taxon>Tracheophyta</taxon>
        <taxon>Spermatophyta</taxon>
        <taxon>Magnoliopsida</taxon>
        <taxon>Liliopsida</taxon>
        <taxon>Asparagales</taxon>
        <taxon>Orchidaceae</taxon>
        <taxon>Orchidoideae</taxon>
        <taxon>Orchideae</taxon>
        <taxon>Orchidinae</taxon>
        <taxon>Platanthera</taxon>
    </lineage>
</organism>
<dbReference type="EMBL" id="JBBWWR010000017">
    <property type="protein sequence ID" value="KAK8945958.1"/>
    <property type="molecule type" value="Genomic_DNA"/>
</dbReference>
<dbReference type="Gene3D" id="3.40.630.30">
    <property type="match status" value="1"/>
</dbReference>
<proteinExistence type="predicted"/>
<keyword evidence="1" id="KW-0808">Transferase</keyword>
<dbReference type="InterPro" id="IPR016181">
    <property type="entry name" value="Acyl_CoA_acyltransferase"/>
</dbReference>
<evidence type="ECO:0000256" key="2">
    <source>
        <dbReference type="ARBA" id="ARBA00023315"/>
    </source>
</evidence>
<dbReference type="PANTHER" id="PTHR42919">
    <property type="entry name" value="N-ALPHA-ACETYLTRANSFERASE"/>
    <property type="match status" value="1"/>
</dbReference>